<dbReference type="AlphaFoldDB" id="A0A679JCJ2"/>
<organism evidence="2">
    <name type="scientific">Variovorax paradoxus</name>
    <dbReference type="NCBI Taxonomy" id="34073"/>
    <lineage>
        <taxon>Bacteria</taxon>
        <taxon>Pseudomonadati</taxon>
        <taxon>Pseudomonadota</taxon>
        <taxon>Betaproteobacteria</taxon>
        <taxon>Burkholderiales</taxon>
        <taxon>Comamonadaceae</taxon>
        <taxon>Variovorax</taxon>
    </lineage>
</organism>
<evidence type="ECO:0000313" key="2">
    <source>
        <dbReference type="EMBL" id="CAA2107786.1"/>
    </source>
</evidence>
<accession>A0A679JCJ2</accession>
<gene>
    <name evidence="2" type="ORF">VVAX_04409</name>
</gene>
<protein>
    <submittedName>
        <fullName evidence="2">Uncharacterized protein</fullName>
    </submittedName>
</protein>
<dbReference type="Pfam" id="PF19875">
    <property type="entry name" value="DUF6348"/>
    <property type="match status" value="1"/>
</dbReference>
<reference evidence="2" key="1">
    <citation type="submission" date="2019-12" db="EMBL/GenBank/DDBJ databases">
        <authorList>
            <person name="Cremers G."/>
        </authorList>
    </citation>
    <scope>NUCLEOTIDE SEQUENCE</scope>
    <source>
        <strain evidence="2">Vvax</strain>
    </source>
</reference>
<name>A0A679JCJ2_VARPD</name>
<dbReference type="EMBL" id="LR743507">
    <property type="protein sequence ID" value="CAA2107786.1"/>
    <property type="molecule type" value="Genomic_DNA"/>
</dbReference>
<sequence length="282" mass="31149">MTSKPSDFFPSRLAGNPGQGASFEMSYRNSERSWSETVDLSALLRETLAARGHQGRLARDGWIVLSDGLWLLPQILSLSVESADRANSSTTIEVAHARLLPGGTFEFQHSAGDDATDTLARGFDLWAQVDLVVYQDALHKEPAHCTSMEMNWQEGRARRVLFGPVAHRVARPDAEVGEAEEAHAFCPCCLFTNTWDAFKPQIESDAVHGVRLYAARDAQGVVQADCRVDGEDWPAGAEALRAYAARWPDRGLEFRKQYVVIQSPPQAVLAQQEQIFPRGVPS</sequence>
<dbReference type="RefSeq" id="WP_339091948.1">
    <property type="nucleotide sequence ID" value="NZ_LR743507.1"/>
</dbReference>
<feature type="region of interest" description="Disordered" evidence="1">
    <location>
        <begin position="1"/>
        <end position="22"/>
    </location>
</feature>
<proteinExistence type="predicted"/>
<dbReference type="InterPro" id="IPR045929">
    <property type="entry name" value="DUF6348"/>
</dbReference>
<evidence type="ECO:0000256" key="1">
    <source>
        <dbReference type="SAM" id="MobiDB-lite"/>
    </source>
</evidence>